<accession>A0ABX8BIX2</accession>
<name>A0ABX8BIX2_9ACTN</name>
<feature type="region of interest" description="Disordered" evidence="1">
    <location>
        <begin position="128"/>
        <end position="152"/>
    </location>
</feature>
<sequence length="312" mass="35140">MHAALTVALDHRPVPGEDLLSGLEAALEPVLAPFDMELEVPPYRDYEYEDWEEEYRWAVEYFTAHPDRRPDPFDPNDRLSLLSALLYTPVHRDPADGRLYAVTTDNPRAQWDYWSIGGRYPGMLPVSDPDDPRVLPGRAGPREEHGPWPATGAPVRLLALGEQRARKAARAARDWDRAHRILTEHPFPVRLRELVAGAKGEERQRARARYFAQPAVRGLIDAGLAGDLDCSIDVYDRPREEYVADARDGVGLGFAFLDLDGTWYDPDSQAGVRAPITHGNRIDRRRAHLDRVVPLLDALPGDAYVVTVDYHS</sequence>
<keyword evidence="3" id="KW-1185">Reference proteome</keyword>
<protein>
    <submittedName>
        <fullName evidence="2">Uncharacterized protein</fullName>
    </submittedName>
</protein>
<organism evidence="2 3">
    <name type="scientific">Nocardiopsis changdeensis</name>
    <dbReference type="NCBI Taxonomy" id="2831969"/>
    <lineage>
        <taxon>Bacteria</taxon>
        <taxon>Bacillati</taxon>
        <taxon>Actinomycetota</taxon>
        <taxon>Actinomycetes</taxon>
        <taxon>Streptosporangiales</taxon>
        <taxon>Nocardiopsidaceae</taxon>
        <taxon>Nocardiopsis</taxon>
    </lineage>
</organism>
<evidence type="ECO:0000313" key="3">
    <source>
        <dbReference type="Proteomes" id="UP000676079"/>
    </source>
</evidence>
<dbReference type="EMBL" id="CP074133">
    <property type="protein sequence ID" value="QUX20992.1"/>
    <property type="molecule type" value="Genomic_DNA"/>
</dbReference>
<reference evidence="2 3" key="1">
    <citation type="submission" date="2021-05" db="EMBL/GenBank/DDBJ databases">
        <title>Direct Submission.</title>
        <authorList>
            <person name="Li K."/>
            <person name="Gao J."/>
        </authorList>
    </citation>
    <scope>NUCLEOTIDE SEQUENCE [LARGE SCALE GENOMIC DNA]</scope>
    <source>
        <strain evidence="2 3">Mg02</strain>
    </source>
</reference>
<dbReference type="Proteomes" id="UP000676079">
    <property type="component" value="Chromosome"/>
</dbReference>
<evidence type="ECO:0000256" key="1">
    <source>
        <dbReference type="SAM" id="MobiDB-lite"/>
    </source>
</evidence>
<dbReference type="RefSeq" id="WP_220562188.1">
    <property type="nucleotide sequence ID" value="NZ_CP074133.1"/>
</dbReference>
<evidence type="ECO:0000313" key="2">
    <source>
        <dbReference type="EMBL" id="QUX20992.1"/>
    </source>
</evidence>
<gene>
    <name evidence="2" type="ORF">KGD84_21380</name>
</gene>
<proteinExistence type="predicted"/>